<keyword evidence="1" id="KW-1185">Reference proteome</keyword>
<sequence>MPFKVFHGYMNIIKNYYEIQIVGTSICFLQKHQNRKLVTITCCMSNKNLRCNTTCIIKSIFFHLGKLYQYNI</sequence>
<evidence type="ECO:0000313" key="1">
    <source>
        <dbReference type="Proteomes" id="UP000095283"/>
    </source>
</evidence>
<dbReference type="WBParaSite" id="Hba_04278">
    <property type="protein sequence ID" value="Hba_04278"/>
    <property type="gene ID" value="Hba_04278"/>
</dbReference>
<dbReference type="Proteomes" id="UP000095283">
    <property type="component" value="Unplaced"/>
</dbReference>
<proteinExistence type="predicted"/>
<evidence type="ECO:0000313" key="2">
    <source>
        <dbReference type="WBParaSite" id="Hba_04278"/>
    </source>
</evidence>
<reference evidence="2" key="1">
    <citation type="submission" date="2016-11" db="UniProtKB">
        <authorList>
            <consortium name="WormBaseParasite"/>
        </authorList>
    </citation>
    <scope>IDENTIFICATION</scope>
</reference>
<dbReference type="AlphaFoldDB" id="A0A1I7WH08"/>
<protein>
    <submittedName>
        <fullName evidence="2">Ovule protein</fullName>
    </submittedName>
</protein>
<organism evidence="1 2">
    <name type="scientific">Heterorhabditis bacteriophora</name>
    <name type="common">Entomopathogenic nematode worm</name>
    <dbReference type="NCBI Taxonomy" id="37862"/>
    <lineage>
        <taxon>Eukaryota</taxon>
        <taxon>Metazoa</taxon>
        <taxon>Ecdysozoa</taxon>
        <taxon>Nematoda</taxon>
        <taxon>Chromadorea</taxon>
        <taxon>Rhabditida</taxon>
        <taxon>Rhabditina</taxon>
        <taxon>Rhabditomorpha</taxon>
        <taxon>Strongyloidea</taxon>
        <taxon>Heterorhabditidae</taxon>
        <taxon>Heterorhabditis</taxon>
    </lineage>
</organism>
<accession>A0A1I7WH08</accession>
<name>A0A1I7WH08_HETBA</name>